<sequence length="22" mass="2432">MNVMVAEPYWASSLSFKAMGDP</sequence>
<reference evidence="1" key="1">
    <citation type="submission" date="2018-02" db="EMBL/GenBank/DDBJ databases">
        <title>Rhizophora mucronata_Transcriptome.</title>
        <authorList>
            <person name="Meera S.P."/>
            <person name="Sreeshan A."/>
            <person name="Augustine A."/>
        </authorList>
    </citation>
    <scope>NUCLEOTIDE SEQUENCE</scope>
    <source>
        <tissue evidence="1">Leaf</tissue>
    </source>
</reference>
<evidence type="ECO:0000313" key="1">
    <source>
        <dbReference type="EMBL" id="MBW86434.1"/>
    </source>
</evidence>
<accession>A0A2P2IYX4</accession>
<dbReference type="EMBL" id="GGEC01005951">
    <property type="protein sequence ID" value="MBW86434.1"/>
    <property type="molecule type" value="Transcribed_RNA"/>
</dbReference>
<proteinExistence type="predicted"/>
<protein>
    <submittedName>
        <fullName evidence="1">Uncharacterized protein</fullName>
    </submittedName>
</protein>
<name>A0A2P2IYX4_RHIMU</name>
<dbReference type="AlphaFoldDB" id="A0A2P2IYX4"/>
<organism evidence="1">
    <name type="scientific">Rhizophora mucronata</name>
    <name type="common">Asiatic mangrove</name>
    <dbReference type="NCBI Taxonomy" id="61149"/>
    <lineage>
        <taxon>Eukaryota</taxon>
        <taxon>Viridiplantae</taxon>
        <taxon>Streptophyta</taxon>
        <taxon>Embryophyta</taxon>
        <taxon>Tracheophyta</taxon>
        <taxon>Spermatophyta</taxon>
        <taxon>Magnoliopsida</taxon>
        <taxon>eudicotyledons</taxon>
        <taxon>Gunneridae</taxon>
        <taxon>Pentapetalae</taxon>
        <taxon>rosids</taxon>
        <taxon>fabids</taxon>
        <taxon>Malpighiales</taxon>
        <taxon>Rhizophoraceae</taxon>
        <taxon>Rhizophora</taxon>
    </lineage>
</organism>